<feature type="binding site" evidence="4">
    <location>
        <position position="151"/>
    </location>
    <ligand>
        <name>Zn(2+)</name>
        <dbReference type="ChEBI" id="CHEBI:29105"/>
    </ligand>
</feature>
<sequence>MNNNTLETCTNILTKAKNIVVLTGAGISTESGIKDFRSRSGIYKLTPEYILSIDYFYKHPKEFYQFAIENLYHPEAVPNKGHQILANWEKDGKVRAIITQNIDGLHQKAGSENVIEFHGTIKTAACQHCGKSYSTGEMITRLDTMEDFYVCSHCETKRKEDRYIKPDVVLFGDTGEWFTMEGFNHILNLIRQADCLLVLGTSLKVTPFSTFPQYKSSGVPLIIINKGDTPYDFASNTLVIQESIGETLSKIDEHLN</sequence>
<feature type="binding site" evidence="4">
    <location>
        <position position="126"/>
    </location>
    <ligand>
        <name>Zn(2+)</name>
        <dbReference type="ChEBI" id="CHEBI:29105"/>
    </ligand>
</feature>
<feature type="active site" description="Proton acceptor" evidence="4">
    <location>
        <position position="118"/>
    </location>
</feature>
<dbReference type="Proteomes" id="UP000234950">
    <property type="component" value="Unassembled WGS sequence"/>
</dbReference>
<evidence type="ECO:0000313" key="6">
    <source>
        <dbReference type="EMBL" id="PLS08544.1"/>
    </source>
</evidence>
<dbReference type="InterPro" id="IPR029035">
    <property type="entry name" value="DHS-like_NAD/FAD-binding_dom"/>
</dbReference>
<reference evidence="6 7" key="1">
    <citation type="submission" date="2017-11" db="EMBL/GenBank/DDBJ databases">
        <title>Comparitive Functional Genomics of Dry Heat Resistant strains isolated from the Viking Spacecraft.</title>
        <authorList>
            <person name="Seuylemezian A."/>
            <person name="Cooper K."/>
            <person name="Vaishampayan P."/>
        </authorList>
    </citation>
    <scope>NUCLEOTIDE SEQUENCE [LARGE SCALE GENOMIC DNA]</scope>
    <source>
        <strain evidence="6 7">V32-6</strain>
    </source>
</reference>
<dbReference type="PANTHER" id="PTHR11085">
    <property type="entry name" value="NAD-DEPENDENT PROTEIN DEACYLASE SIRTUIN-5, MITOCHONDRIAL-RELATED"/>
    <property type="match status" value="1"/>
</dbReference>
<gene>
    <name evidence="6" type="ORF">CVD27_03860</name>
</gene>
<dbReference type="EMBL" id="PGVE01000017">
    <property type="protein sequence ID" value="PLS08544.1"/>
    <property type="molecule type" value="Genomic_DNA"/>
</dbReference>
<dbReference type="AlphaFoldDB" id="A0A2N5HSP6"/>
<proteinExistence type="predicted"/>
<feature type="domain" description="Deacetylase sirtuin-type" evidence="5">
    <location>
        <begin position="1"/>
        <end position="256"/>
    </location>
</feature>
<dbReference type="SUPFAM" id="SSF52467">
    <property type="entry name" value="DHS-like NAD/FAD-binding domain"/>
    <property type="match status" value="1"/>
</dbReference>
<dbReference type="NCBIfam" id="NF001752">
    <property type="entry name" value="PRK00481.1-1"/>
    <property type="match status" value="1"/>
</dbReference>
<dbReference type="InterPro" id="IPR026591">
    <property type="entry name" value="Sirtuin_cat_small_dom_sf"/>
</dbReference>
<keyword evidence="4" id="KW-0862">Zinc</keyword>
<dbReference type="InterPro" id="IPR003000">
    <property type="entry name" value="Sirtuin"/>
</dbReference>
<dbReference type="InterPro" id="IPR026590">
    <property type="entry name" value="Ssirtuin_cat_dom"/>
</dbReference>
<dbReference type="GO" id="GO:0070403">
    <property type="term" value="F:NAD+ binding"/>
    <property type="evidence" value="ECO:0007669"/>
    <property type="project" value="InterPro"/>
</dbReference>
<dbReference type="InterPro" id="IPR050134">
    <property type="entry name" value="NAD-dep_sirtuin_deacylases"/>
</dbReference>
<feature type="binding site" evidence="4">
    <location>
        <position position="154"/>
    </location>
    <ligand>
        <name>Zn(2+)</name>
        <dbReference type="ChEBI" id="CHEBI:29105"/>
    </ligand>
</feature>
<name>A0A2N5HSP6_9BACI</name>
<keyword evidence="4" id="KW-0479">Metal-binding</keyword>
<dbReference type="PROSITE" id="PS50305">
    <property type="entry name" value="SIRTUIN"/>
    <property type="match status" value="1"/>
</dbReference>
<dbReference type="CDD" id="cd01407">
    <property type="entry name" value="SIR2-fam"/>
    <property type="match status" value="1"/>
</dbReference>
<accession>A0A2N5HSP6</accession>
<dbReference type="RefSeq" id="WP_101646561.1">
    <property type="nucleotide sequence ID" value="NZ_PGVE01000017.1"/>
</dbReference>
<keyword evidence="2" id="KW-0808">Transferase</keyword>
<evidence type="ECO:0000256" key="2">
    <source>
        <dbReference type="ARBA" id="ARBA00022679"/>
    </source>
</evidence>
<evidence type="ECO:0000256" key="3">
    <source>
        <dbReference type="ARBA" id="ARBA00023027"/>
    </source>
</evidence>
<dbReference type="PANTHER" id="PTHR11085:SF4">
    <property type="entry name" value="NAD-DEPENDENT PROTEIN DEACYLASE"/>
    <property type="match status" value="1"/>
</dbReference>
<protein>
    <recommendedName>
        <fullName evidence="1">protein acetyllysine N-acetyltransferase</fullName>
        <ecNumber evidence="1">2.3.1.286</ecNumber>
    </recommendedName>
</protein>
<organism evidence="6 7">
    <name type="scientific">Neobacillus cucumis</name>
    <dbReference type="NCBI Taxonomy" id="1740721"/>
    <lineage>
        <taxon>Bacteria</taxon>
        <taxon>Bacillati</taxon>
        <taxon>Bacillota</taxon>
        <taxon>Bacilli</taxon>
        <taxon>Bacillales</taxon>
        <taxon>Bacillaceae</taxon>
        <taxon>Neobacillus</taxon>
    </lineage>
</organism>
<dbReference type="GO" id="GO:0017136">
    <property type="term" value="F:histone deacetylase activity, NAD-dependent"/>
    <property type="evidence" value="ECO:0007669"/>
    <property type="project" value="TreeGrafter"/>
</dbReference>
<evidence type="ECO:0000313" key="7">
    <source>
        <dbReference type="Proteomes" id="UP000234950"/>
    </source>
</evidence>
<evidence type="ECO:0000256" key="4">
    <source>
        <dbReference type="PROSITE-ProRule" id="PRU00236"/>
    </source>
</evidence>
<feature type="binding site" evidence="4">
    <location>
        <position position="129"/>
    </location>
    <ligand>
        <name>Zn(2+)</name>
        <dbReference type="ChEBI" id="CHEBI:29105"/>
    </ligand>
</feature>
<dbReference type="Pfam" id="PF02146">
    <property type="entry name" value="SIR2"/>
    <property type="match status" value="1"/>
</dbReference>
<evidence type="ECO:0000256" key="1">
    <source>
        <dbReference type="ARBA" id="ARBA00012928"/>
    </source>
</evidence>
<keyword evidence="3" id="KW-0520">NAD</keyword>
<dbReference type="Gene3D" id="3.40.50.1220">
    <property type="entry name" value="TPP-binding domain"/>
    <property type="match status" value="1"/>
</dbReference>
<dbReference type="OrthoDB" id="9800582at2"/>
<keyword evidence="7" id="KW-1185">Reference proteome</keyword>
<dbReference type="Gene3D" id="3.30.1600.10">
    <property type="entry name" value="SIR2/SIRT2 'Small Domain"/>
    <property type="match status" value="1"/>
</dbReference>
<dbReference type="EC" id="2.3.1.286" evidence="1"/>
<dbReference type="GO" id="GO:0046872">
    <property type="term" value="F:metal ion binding"/>
    <property type="evidence" value="ECO:0007669"/>
    <property type="project" value="UniProtKB-KW"/>
</dbReference>
<evidence type="ECO:0000259" key="5">
    <source>
        <dbReference type="PROSITE" id="PS50305"/>
    </source>
</evidence>
<comment type="caution">
    <text evidence="6">The sequence shown here is derived from an EMBL/GenBank/DDBJ whole genome shotgun (WGS) entry which is preliminary data.</text>
</comment>